<keyword evidence="2" id="KW-0521">NADP</keyword>
<dbReference type="PIRSF" id="PIRSF000148">
    <property type="entry name" value="ASA_dh"/>
    <property type="match status" value="1"/>
</dbReference>
<keyword evidence="7" id="KW-1185">Reference proteome</keyword>
<reference evidence="6 7" key="1">
    <citation type="journal article" date="2010" name="Stand. Genomic Sci.">
        <title>Complete genome sequence of Spirochaeta smaragdinae type strain (SEBR 4228).</title>
        <authorList>
            <person name="Mavromatis K."/>
            <person name="Yasawong M."/>
            <person name="Chertkov O."/>
            <person name="Lapidus A."/>
            <person name="Lucas S."/>
            <person name="Nolan M."/>
            <person name="Del Rio T.G."/>
            <person name="Tice H."/>
            <person name="Cheng J.F."/>
            <person name="Pitluck S."/>
            <person name="Liolios K."/>
            <person name="Ivanova N."/>
            <person name="Tapia R."/>
            <person name="Han C."/>
            <person name="Bruce D."/>
            <person name="Goodwin L."/>
            <person name="Pati A."/>
            <person name="Chen A."/>
            <person name="Palaniappan K."/>
            <person name="Land M."/>
            <person name="Hauser L."/>
            <person name="Chang Y.J."/>
            <person name="Jeffries C.D."/>
            <person name="Detter J.C."/>
            <person name="Rohde M."/>
            <person name="Brambilla E."/>
            <person name="Spring S."/>
            <person name="Goker M."/>
            <person name="Sikorski J."/>
            <person name="Woyke T."/>
            <person name="Bristow J."/>
            <person name="Eisen J.A."/>
            <person name="Markowitz V."/>
            <person name="Hugenholtz P."/>
            <person name="Klenk H.P."/>
            <person name="Kyrpides N.C."/>
        </authorList>
    </citation>
    <scope>NUCLEOTIDE SEQUENCE [LARGE SCALE GENOMIC DNA]</scope>
    <source>
        <strain evidence="7">DSM 11293 / JCM 15392 / SEBR 4228</strain>
    </source>
</reference>
<evidence type="ECO:0000256" key="3">
    <source>
        <dbReference type="ARBA" id="ARBA00023002"/>
    </source>
</evidence>
<proteinExistence type="inferred from homology"/>
<gene>
    <name evidence="6" type="ordered locus">Spirs_4027</name>
</gene>
<dbReference type="Gene3D" id="3.40.50.720">
    <property type="entry name" value="NAD(P)-binding Rossmann-like Domain"/>
    <property type="match status" value="1"/>
</dbReference>
<dbReference type="Proteomes" id="UP000002318">
    <property type="component" value="Chromosome"/>
</dbReference>
<dbReference type="SUPFAM" id="SSF55347">
    <property type="entry name" value="Glyceraldehyde-3-phosphate dehydrogenase-like, C-terminal domain"/>
    <property type="match status" value="1"/>
</dbReference>
<dbReference type="PANTHER" id="PTHR46718">
    <property type="entry name" value="ASPARTATE-SEMIALDEHYDE DEHYDROGENASE"/>
    <property type="match status" value="1"/>
</dbReference>
<dbReference type="eggNOG" id="COG0136">
    <property type="taxonomic scope" value="Bacteria"/>
</dbReference>
<dbReference type="InterPro" id="IPR000534">
    <property type="entry name" value="Semialdehyde_DH_NAD-bd"/>
</dbReference>
<dbReference type="CDD" id="cd02315">
    <property type="entry name" value="ScASADH_like_N"/>
    <property type="match status" value="1"/>
</dbReference>
<dbReference type="InterPro" id="IPR005676">
    <property type="entry name" value="Asp_semi-ald_DH_pep-lack"/>
</dbReference>
<dbReference type="KEGG" id="ssm:Spirs_4027"/>
<dbReference type="GO" id="GO:0050661">
    <property type="term" value="F:NADP binding"/>
    <property type="evidence" value="ECO:0007669"/>
    <property type="project" value="InterPro"/>
</dbReference>
<dbReference type="GO" id="GO:0046983">
    <property type="term" value="F:protein dimerization activity"/>
    <property type="evidence" value="ECO:0007669"/>
    <property type="project" value="InterPro"/>
</dbReference>
<dbReference type="GO" id="GO:0004073">
    <property type="term" value="F:aspartate-semialdehyde dehydrogenase activity"/>
    <property type="evidence" value="ECO:0007669"/>
    <property type="project" value="UniProtKB-EC"/>
</dbReference>
<feature type="active site" description="Acyl-thioester intermediate" evidence="4">
    <location>
        <position position="155"/>
    </location>
</feature>
<keyword evidence="3 6" id="KW-0560">Oxidoreductase</keyword>
<evidence type="ECO:0000259" key="5">
    <source>
        <dbReference type="SMART" id="SM00859"/>
    </source>
</evidence>
<dbReference type="OrthoDB" id="9805684at2"/>
<dbReference type="GO" id="GO:0051287">
    <property type="term" value="F:NAD binding"/>
    <property type="evidence" value="ECO:0007669"/>
    <property type="project" value="InterPro"/>
</dbReference>
<evidence type="ECO:0000256" key="1">
    <source>
        <dbReference type="ARBA" id="ARBA00010584"/>
    </source>
</evidence>
<evidence type="ECO:0000313" key="6">
    <source>
        <dbReference type="EMBL" id="ADK83111.1"/>
    </source>
</evidence>
<sequence length="344" mass="38644">MDFTREKKIKTAVLGATGAVGQVFMWMLQDHPWFETCHITASSSRKGNLYGDEVHWVVPQEIPHSMMNLELNELDIDHMKKEGIEIVFSAMPADLASEWEPKLRDAGFFVFSNASAMRYQEDVPILIPEANLSQLSWIERQGYPSNGFVVTNANCSTTGLVVALAPLRKFGIKEVTVSTYQSVSGAGYPGLSAFDITDNVIPFIGGEEEKMVKELKKILEIDPRIFPFCVRVPVMFGHLESVWIEFETNPSPEDVLHAWDDFVLMDPSLPSSPKHPVTYLPQENFPQSKHAFYGNPKGMVVYTGRIKEERNRIGFMLMVNNVVKGAAGGSIQNAEAFVRRYYDA</sequence>
<dbReference type="EC" id="1.2.1.11" evidence="6"/>
<dbReference type="AlphaFoldDB" id="E1R9E2"/>
<dbReference type="RefSeq" id="WP_013256568.1">
    <property type="nucleotide sequence ID" value="NC_014364.1"/>
</dbReference>
<dbReference type="Pfam" id="PF01118">
    <property type="entry name" value="Semialdhyde_dh"/>
    <property type="match status" value="1"/>
</dbReference>
<evidence type="ECO:0000256" key="4">
    <source>
        <dbReference type="PIRSR" id="PIRSR000148-1"/>
    </source>
</evidence>
<dbReference type="HOGENOM" id="CLU_049966_1_0_12"/>
<dbReference type="GO" id="GO:0009088">
    <property type="term" value="P:threonine biosynthetic process"/>
    <property type="evidence" value="ECO:0007669"/>
    <property type="project" value="TreeGrafter"/>
</dbReference>
<dbReference type="PANTHER" id="PTHR46718:SF1">
    <property type="entry name" value="ASPARTATE-SEMIALDEHYDE DEHYDROGENASE"/>
    <property type="match status" value="1"/>
</dbReference>
<dbReference type="Gene3D" id="3.30.360.10">
    <property type="entry name" value="Dihydrodipicolinate Reductase, domain 2"/>
    <property type="match status" value="1"/>
</dbReference>
<dbReference type="SMART" id="SM00859">
    <property type="entry name" value="Semialdhyde_dh"/>
    <property type="match status" value="1"/>
</dbReference>
<dbReference type="InterPro" id="IPR036291">
    <property type="entry name" value="NAD(P)-bd_dom_sf"/>
</dbReference>
<comment type="similarity">
    <text evidence="1">Belongs to the aspartate-semialdehyde dehydrogenase family.</text>
</comment>
<dbReference type="InterPro" id="IPR012280">
    <property type="entry name" value="Semialdhyde_DH_dimer_dom"/>
</dbReference>
<dbReference type="GO" id="GO:0009086">
    <property type="term" value="P:methionine biosynthetic process"/>
    <property type="evidence" value="ECO:0007669"/>
    <property type="project" value="UniProtKB-ARBA"/>
</dbReference>
<dbReference type="NCBIfam" id="TIGR00978">
    <property type="entry name" value="asd_EA"/>
    <property type="match status" value="1"/>
</dbReference>
<evidence type="ECO:0000256" key="2">
    <source>
        <dbReference type="ARBA" id="ARBA00022857"/>
    </source>
</evidence>
<dbReference type="InterPro" id="IPR051823">
    <property type="entry name" value="ASADH-related"/>
</dbReference>
<dbReference type="EMBL" id="CP002116">
    <property type="protein sequence ID" value="ADK83111.1"/>
    <property type="molecule type" value="Genomic_DNA"/>
</dbReference>
<dbReference type="STRING" id="573413.Spirs_4027"/>
<feature type="active site" description="Proton acceptor" evidence="4">
    <location>
        <position position="238"/>
    </location>
</feature>
<name>E1R9E2_SEDSS</name>
<feature type="domain" description="Semialdehyde dehydrogenase NAD-binding" evidence="5">
    <location>
        <begin position="10"/>
        <end position="138"/>
    </location>
</feature>
<dbReference type="CDD" id="cd18130">
    <property type="entry name" value="ASADH_C_arch_fung_like"/>
    <property type="match status" value="1"/>
</dbReference>
<dbReference type="Pfam" id="PF02774">
    <property type="entry name" value="Semialdhyde_dhC"/>
    <property type="match status" value="1"/>
</dbReference>
<protein>
    <submittedName>
        <fullName evidence="6">Aspartate-semialdehyde dehydrogenase</fullName>
        <ecNumber evidence="6">1.2.1.11</ecNumber>
    </submittedName>
</protein>
<accession>E1R9E2</accession>
<organism evidence="6 7">
    <name type="scientific">Sediminispirochaeta smaragdinae (strain DSM 11293 / JCM 15392 / SEBR 4228)</name>
    <name type="common">Spirochaeta smaragdinae</name>
    <dbReference type="NCBI Taxonomy" id="573413"/>
    <lineage>
        <taxon>Bacteria</taxon>
        <taxon>Pseudomonadati</taxon>
        <taxon>Spirochaetota</taxon>
        <taxon>Spirochaetia</taxon>
        <taxon>Spirochaetales</taxon>
        <taxon>Spirochaetaceae</taxon>
        <taxon>Sediminispirochaeta</taxon>
    </lineage>
</organism>
<dbReference type="NCBIfam" id="NF006416">
    <property type="entry name" value="PRK08664.1"/>
    <property type="match status" value="1"/>
</dbReference>
<dbReference type="SUPFAM" id="SSF51735">
    <property type="entry name" value="NAD(P)-binding Rossmann-fold domains"/>
    <property type="match status" value="1"/>
</dbReference>
<evidence type="ECO:0000313" key="7">
    <source>
        <dbReference type="Proteomes" id="UP000002318"/>
    </source>
</evidence>